<evidence type="ECO:0000259" key="2">
    <source>
        <dbReference type="Pfam" id="PF12704"/>
    </source>
</evidence>
<reference evidence="3 4" key="1">
    <citation type="submission" date="2013-07" db="EMBL/GenBank/DDBJ databases">
        <title>Comparative Genomic and Metabolomic Analysis of Twelve Strains of Pseudoalteromonas luteoviolacea.</title>
        <authorList>
            <person name="Vynne N.G."/>
            <person name="Mansson M."/>
            <person name="Gram L."/>
        </authorList>
    </citation>
    <scope>NUCLEOTIDE SEQUENCE [LARGE SCALE GENOMIC DNA]</scope>
    <source>
        <strain evidence="3 4">DSM 6061</strain>
    </source>
</reference>
<organism evidence="3 4">
    <name type="scientific">Pseudoalteromonas luteoviolacea DSM 6061</name>
    <dbReference type="NCBI Taxonomy" id="1365250"/>
    <lineage>
        <taxon>Bacteria</taxon>
        <taxon>Pseudomonadati</taxon>
        <taxon>Pseudomonadota</taxon>
        <taxon>Gammaproteobacteria</taxon>
        <taxon>Alteromonadales</taxon>
        <taxon>Pseudoalteromonadaceae</taxon>
        <taxon>Pseudoalteromonas</taxon>
    </lineage>
</organism>
<dbReference type="PANTHER" id="PTHR30572">
    <property type="entry name" value="MEMBRANE COMPONENT OF TRANSPORTER-RELATED"/>
    <property type="match status" value="1"/>
</dbReference>
<feature type="domain" description="MacB-like periplasmic core" evidence="2">
    <location>
        <begin position="92"/>
        <end position="251"/>
    </location>
</feature>
<name>A0A166XQ08_9GAMM</name>
<dbReference type="AlphaFoldDB" id="A0A166XQ08"/>
<feature type="transmembrane region" description="Helical" evidence="1">
    <location>
        <begin position="739"/>
        <end position="764"/>
    </location>
</feature>
<sequence length="801" mass="89155">MLKEHISAVKALLSRTRFSIIFVILLTMALAGGLVVSLIHWHAIAPLPYKHADRLVWLHGEMLDRRGEVIMDKALSNIAAQYIASHDSQLGLVAPIFYGEGLFTSHQEQPKINVTYTHPNFFTLFGLNLLAGQYFNAQPTENKGLREVVVSACFANRYMHNRSQGAFAASNILFQSIELDTENYRVVGVVECSNAEPQLSAANHQTDIFMDFGATINYDQPLLEHLSVRYETFVVGRLEEGKNIKPVAPELVAHLNQKFSQGLVSFNHGKDKLLTFTYSPLHNRLKGLLKSTSNWLLLGGVAFLLITLVNLFVFYLLDFKKQQSELALKVTLGAKLKTLRGAHFIQLGVLFLISALGATLVAELSVHMIKQVAAKSFAHMGWLDISWWQHSLMVVSALTLSFVFAQLGFSQLSFRHLHSQMHGGSKGQTKQLPQWLTVNVLIIQLCLGTVVLCLAIWSSIFFIERLLTPTGIDHADVMFIERQQRSWSREAEQIDSRKQVYLANERALISHPKVASVALSAITPFNTSYVASIGKSPQSVDQITINSQLVGAGYFELLTQRVVAGRVFTEQDSELRNVLIINRKAALLMGIDEHDIGITLYPGKQSPITLIGIVENTFTHTTGSLPILYFPHDYYETNILVKFKSGQSMSKSEVVKILKQQETTQNVQELTTLSALINELNKTAILSLVGGIGLSILIVAQVVVGLFGLLGNLAYSQRAILLIKQQVGAKHRQLMREQVLLRLGHFAVALVIATSVILVIANVVSVSLSILLFSYTLSVILVFSLLFFIDLYHVYKQLKKD</sequence>
<keyword evidence="4" id="KW-1185">Reference proteome</keyword>
<keyword evidence="1" id="KW-0812">Transmembrane</keyword>
<evidence type="ECO:0000313" key="4">
    <source>
        <dbReference type="Proteomes" id="UP000076643"/>
    </source>
</evidence>
<feature type="transmembrane region" description="Helical" evidence="1">
    <location>
        <begin position="295"/>
        <end position="317"/>
    </location>
</feature>
<gene>
    <name evidence="3" type="ORF">N475_11135</name>
</gene>
<feature type="transmembrane region" description="Helical" evidence="1">
    <location>
        <begin position="770"/>
        <end position="795"/>
    </location>
</feature>
<dbReference type="Proteomes" id="UP000076643">
    <property type="component" value="Unassembled WGS sequence"/>
</dbReference>
<feature type="transmembrane region" description="Helical" evidence="1">
    <location>
        <begin position="435"/>
        <end position="457"/>
    </location>
</feature>
<keyword evidence="1" id="KW-0472">Membrane</keyword>
<evidence type="ECO:0000256" key="1">
    <source>
        <dbReference type="SAM" id="Phobius"/>
    </source>
</evidence>
<dbReference type="InterPro" id="IPR050250">
    <property type="entry name" value="Macrolide_Exporter_MacB"/>
</dbReference>
<dbReference type="GO" id="GO:0022857">
    <property type="term" value="F:transmembrane transporter activity"/>
    <property type="evidence" value="ECO:0007669"/>
    <property type="project" value="TreeGrafter"/>
</dbReference>
<dbReference type="InterPro" id="IPR025857">
    <property type="entry name" value="MacB_PCD"/>
</dbReference>
<dbReference type="EMBL" id="AUYB01000093">
    <property type="protein sequence ID" value="KZN40675.1"/>
    <property type="molecule type" value="Genomic_DNA"/>
</dbReference>
<dbReference type="Pfam" id="PF12704">
    <property type="entry name" value="MacB_PCD"/>
    <property type="match status" value="2"/>
</dbReference>
<dbReference type="PANTHER" id="PTHR30572:SF18">
    <property type="entry name" value="ABC-TYPE MACROLIDE FAMILY EXPORT SYSTEM PERMEASE COMPONENT 2"/>
    <property type="match status" value="1"/>
</dbReference>
<proteinExistence type="predicted"/>
<protein>
    <recommendedName>
        <fullName evidence="2">MacB-like periplasmic core domain-containing protein</fullName>
    </recommendedName>
</protein>
<feature type="transmembrane region" description="Helical" evidence="1">
    <location>
        <begin position="344"/>
        <end position="367"/>
    </location>
</feature>
<accession>A0A166XQ08</accession>
<dbReference type="GO" id="GO:0005886">
    <property type="term" value="C:plasma membrane"/>
    <property type="evidence" value="ECO:0007669"/>
    <property type="project" value="TreeGrafter"/>
</dbReference>
<feature type="transmembrane region" description="Helical" evidence="1">
    <location>
        <begin position="20"/>
        <end position="41"/>
    </location>
</feature>
<evidence type="ECO:0000313" key="3">
    <source>
        <dbReference type="EMBL" id="KZN40675.1"/>
    </source>
</evidence>
<keyword evidence="1" id="KW-1133">Transmembrane helix</keyword>
<feature type="domain" description="MacB-like periplasmic core" evidence="2">
    <location>
        <begin position="440"/>
        <end position="650"/>
    </location>
</feature>
<dbReference type="PATRIC" id="fig|1365250.3.peg.1453"/>
<feature type="transmembrane region" description="Helical" evidence="1">
    <location>
        <begin position="387"/>
        <end position="414"/>
    </location>
</feature>
<feature type="transmembrane region" description="Helical" evidence="1">
    <location>
        <begin position="684"/>
        <end position="715"/>
    </location>
</feature>
<comment type="caution">
    <text evidence="3">The sequence shown here is derived from an EMBL/GenBank/DDBJ whole genome shotgun (WGS) entry which is preliminary data.</text>
</comment>